<keyword evidence="3" id="KW-0176">Collagen</keyword>
<feature type="region of interest" description="Disordered" evidence="2">
    <location>
        <begin position="39"/>
        <end position="117"/>
    </location>
</feature>
<keyword evidence="1" id="KW-0677">Repeat</keyword>
<evidence type="ECO:0000256" key="1">
    <source>
        <dbReference type="ARBA" id="ARBA00022737"/>
    </source>
</evidence>
<organism evidence="3 4">
    <name type="scientific">Teladorsagia circumcincta</name>
    <name type="common">Brown stomach worm</name>
    <name type="synonym">Ostertagia circumcincta</name>
    <dbReference type="NCBI Taxonomy" id="45464"/>
    <lineage>
        <taxon>Eukaryota</taxon>
        <taxon>Metazoa</taxon>
        <taxon>Ecdysozoa</taxon>
        <taxon>Nematoda</taxon>
        <taxon>Chromadorea</taxon>
        <taxon>Rhabditida</taxon>
        <taxon>Rhabditina</taxon>
        <taxon>Rhabditomorpha</taxon>
        <taxon>Strongyloidea</taxon>
        <taxon>Trichostrongylidae</taxon>
        <taxon>Teladorsagia</taxon>
    </lineage>
</organism>
<evidence type="ECO:0000313" key="4">
    <source>
        <dbReference type="Proteomes" id="UP000230423"/>
    </source>
</evidence>
<name>A0A2G9UCS2_TELCI</name>
<dbReference type="EMBL" id="KZ347541">
    <property type="protein sequence ID" value="PIO67532.1"/>
    <property type="molecule type" value="Genomic_DNA"/>
</dbReference>
<feature type="compositionally biased region" description="Low complexity" evidence="2">
    <location>
        <begin position="225"/>
        <end position="237"/>
    </location>
</feature>
<proteinExistence type="predicted"/>
<dbReference type="PANTHER" id="PTHR24637:SF236">
    <property type="entry name" value="NEMATODE CUTICLE COLLAGEN N-TERMINAL DOMAIN-CONTAINING PROTEIN"/>
    <property type="match status" value="1"/>
</dbReference>
<accession>A0A2G9UCS2</accession>
<feature type="compositionally biased region" description="Gly residues" evidence="2">
    <location>
        <begin position="107"/>
        <end position="117"/>
    </location>
</feature>
<reference evidence="3 4" key="1">
    <citation type="submission" date="2015-09" db="EMBL/GenBank/DDBJ databases">
        <title>Draft genome of the parasitic nematode Teladorsagia circumcincta isolate WARC Sus (inbred).</title>
        <authorList>
            <person name="Mitreva M."/>
        </authorList>
    </citation>
    <scope>NUCLEOTIDE SEQUENCE [LARGE SCALE GENOMIC DNA]</scope>
    <source>
        <strain evidence="3 4">S</strain>
    </source>
</reference>
<dbReference type="InterPro" id="IPR008160">
    <property type="entry name" value="Collagen"/>
</dbReference>
<gene>
    <name evidence="3" type="ORF">TELCIR_10709</name>
</gene>
<dbReference type="GO" id="GO:0005581">
    <property type="term" value="C:collagen trimer"/>
    <property type="evidence" value="ECO:0007669"/>
    <property type="project" value="UniProtKB-KW"/>
</dbReference>
<feature type="region of interest" description="Disordered" evidence="2">
    <location>
        <begin position="135"/>
        <end position="277"/>
    </location>
</feature>
<keyword evidence="4" id="KW-1185">Reference proteome</keyword>
<dbReference type="OrthoDB" id="5877749at2759"/>
<evidence type="ECO:0000256" key="2">
    <source>
        <dbReference type="SAM" id="MobiDB-lite"/>
    </source>
</evidence>
<evidence type="ECO:0000313" key="3">
    <source>
        <dbReference type="EMBL" id="PIO67532.1"/>
    </source>
</evidence>
<dbReference type="PANTHER" id="PTHR24637">
    <property type="entry name" value="COLLAGEN"/>
    <property type="match status" value="1"/>
</dbReference>
<dbReference type="Pfam" id="PF01391">
    <property type="entry name" value="Collagen"/>
    <property type="match status" value="2"/>
</dbReference>
<feature type="compositionally biased region" description="Basic and acidic residues" evidence="2">
    <location>
        <begin position="266"/>
        <end position="275"/>
    </location>
</feature>
<dbReference type="AlphaFoldDB" id="A0A2G9UCS2"/>
<dbReference type="Proteomes" id="UP000230423">
    <property type="component" value="Unassembled WGS sequence"/>
</dbReference>
<feature type="region of interest" description="Disordered" evidence="2">
    <location>
        <begin position="311"/>
        <end position="331"/>
    </location>
</feature>
<protein>
    <submittedName>
        <fullName evidence="3">Collagen triple helix repeat protein</fullName>
    </submittedName>
</protein>
<sequence>MPVLFTMMSNIEEELLESRINYEEISNLMWKDLVSEGGKVRRTRRQTYKAQPVEPEENPYSEKAKVAPAVAVQSPARKQQLVCPAGPKGAPGHKGSDGLDGLDGVPGKNGGSGNGLGDSAGDGCAPCPAGPPGLAGYKGKRGARGPKGSKGAPGPPGSDGTVGDPGPDGDLGHPGPLGASGPRGPPGEAAVGTAKGPPGPRGEMGPPGAPGDEGLPGERGDDIKPGPQGAPGPVGARGDAGPDGVPGPSGRAGGNGADAEYCQCPDRSKKPKDSYDAGAAVSRPATYIAAEGSAPGLTSAIRESEAVFDEGIAPPAGHGGEADGSYSSKAKLNKRELAKALRRKLVLL</sequence>